<evidence type="ECO:0000313" key="9">
    <source>
        <dbReference type="RefSeq" id="XP_023933089.1"/>
    </source>
</evidence>
<sequence>MAEALAAAFKDNLLKCSICLGEYEDPRVLPCYHTFCYGCIFYHSKRTLTQKRTFLCPVCREEIQFPVGGLTQLKKNFVLSKAKDIITQQQACRGALESGQPNIAAVTQAIAQMTTSSDSDIMIHTKALTEILAGMEKMSVPTPDTTTQISYSPGDISIARQEAMLGEMTVQSEPLRLGTDLCSATYPPVFLEKAKCVHSFSTRLKCDKTMFLNGLAIDKEHVFIVNSDSDSKYYRTNVFTHEGQFKFDIKLNDPFDVAVSQTGHLYITSQGKKCIKVYSTRGKKVKDIGLGKLEEPYGITLNRQGHVMVCDLKKKSIFTFHADSGQLLKIIPLTMCTYPAYITVNSVNDNVVVSDWGSDCVHVLSPTGNCLYQYGTQGSGDGQLWGSYGVCTDGYGHIFVADCQNHRIVALSPKGQFIRYIATGDDGLSYPRALDINPAGQLVVAEDNQVKTFQYLE</sequence>
<dbReference type="GeneID" id="112042571"/>
<dbReference type="GO" id="GO:0061630">
    <property type="term" value="F:ubiquitin protein ligase activity"/>
    <property type="evidence" value="ECO:0007669"/>
    <property type="project" value="TreeGrafter"/>
</dbReference>
<protein>
    <submittedName>
        <fullName evidence="9">Tripartite motif-containing protein 3-like</fullName>
    </submittedName>
</protein>
<keyword evidence="4" id="KW-0862">Zinc</keyword>
<dbReference type="GO" id="GO:0008270">
    <property type="term" value="F:zinc ion binding"/>
    <property type="evidence" value="ECO:0007669"/>
    <property type="project" value="UniProtKB-KW"/>
</dbReference>
<dbReference type="InterPro" id="IPR011042">
    <property type="entry name" value="6-blade_b-propeller_TolB-like"/>
</dbReference>
<feature type="repeat" description="NHL" evidence="6">
    <location>
        <begin position="371"/>
        <end position="414"/>
    </location>
</feature>
<proteinExistence type="predicted"/>
<dbReference type="RefSeq" id="XP_023933089.1">
    <property type="nucleotide sequence ID" value="XM_024077321.1"/>
</dbReference>
<dbReference type="PROSITE" id="PS00518">
    <property type="entry name" value="ZF_RING_1"/>
    <property type="match status" value="1"/>
</dbReference>
<dbReference type="PROSITE" id="PS51125">
    <property type="entry name" value="NHL"/>
    <property type="match status" value="1"/>
</dbReference>
<dbReference type="InterPro" id="IPR001258">
    <property type="entry name" value="NHL_repeat"/>
</dbReference>
<evidence type="ECO:0000256" key="3">
    <source>
        <dbReference type="ARBA" id="ARBA00022771"/>
    </source>
</evidence>
<dbReference type="PANTHER" id="PTHR24104:SF57">
    <property type="entry name" value="BEE-MILK PROTEIN"/>
    <property type="match status" value="1"/>
</dbReference>
<feature type="domain" description="RING-type" evidence="7">
    <location>
        <begin position="16"/>
        <end position="60"/>
    </location>
</feature>
<dbReference type="InterPro" id="IPR001841">
    <property type="entry name" value="Znf_RING"/>
</dbReference>
<dbReference type="GO" id="GO:0000209">
    <property type="term" value="P:protein polyubiquitination"/>
    <property type="evidence" value="ECO:0007669"/>
    <property type="project" value="TreeGrafter"/>
</dbReference>
<name>A0A2R2MS57_LINAN</name>
<dbReference type="PROSITE" id="PS50089">
    <property type="entry name" value="ZF_RING_2"/>
    <property type="match status" value="1"/>
</dbReference>
<dbReference type="Gene3D" id="2.120.10.30">
    <property type="entry name" value="TolB, C-terminal domain"/>
    <property type="match status" value="2"/>
</dbReference>
<dbReference type="InParanoid" id="A0A2R2MS57"/>
<dbReference type="GO" id="GO:0043161">
    <property type="term" value="P:proteasome-mediated ubiquitin-dependent protein catabolic process"/>
    <property type="evidence" value="ECO:0007669"/>
    <property type="project" value="TreeGrafter"/>
</dbReference>
<dbReference type="InterPro" id="IPR013083">
    <property type="entry name" value="Znf_RING/FYVE/PHD"/>
</dbReference>
<evidence type="ECO:0000256" key="6">
    <source>
        <dbReference type="PROSITE-ProRule" id="PRU00504"/>
    </source>
</evidence>
<dbReference type="KEGG" id="lak:112042571"/>
<evidence type="ECO:0000313" key="8">
    <source>
        <dbReference type="Proteomes" id="UP000085678"/>
    </source>
</evidence>
<dbReference type="OrthoDB" id="111250at2759"/>
<keyword evidence="8" id="KW-1185">Reference proteome</keyword>
<dbReference type="InterPro" id="IPR050952">
    <property type="entry name" value="TRIM-NHL_E3_ligases"/>
</dbReference>
<evidence type="ECO:0000256" key="2">
    <source>
        <dbReference type="ARBA" id="ARBA00022737"/>
    </source>
</evidence>
<keyword evidence="2" id="KW-0677">Repeat</keyword>
<evidence type="ECO:0000256" key="5">
    <source>
        <dbReference type="PROSITE-ProRule" id="PRU00175"/>
    </source>
</evidence>
<dbReference type="SUPFAM" id="SSF101898">
    <property type="entry name" value="NHL repeat"/>
    <property type="match status" value="1"/>
</dbReference>
<dbReference type="SMART" id="SM00184">
    <property type="entry name" value="RING"/>
    <property type="match status" value="1"/>
</dbReference>
<dbReference type="Proteomes" id="UP000085678">
    <property type="component" value="Unplaced"/>
</dbReference>
<dbReference type="PANTHER" id="PTHR24104">
    <property type="entry name" value="E3 UBIQUITIN-PROTEIN LIGASE NHLRC1-RELATED"/>
    <property type="match status" value="1"/>
</dbReference>
<dbReference type="Pfam" id="PF13445">
    <property type="entry name" value="zf-RING_UBOX"/>
    <property type="match status" value="1"/>
</dbReference>
<dbReference type="Gene3D" id="3.30.40.10">
    <property type="entry name" value="Zinc/RING finger domain, C3HC4 (zinc finger)"/>
    <property type="match status" value="1"/>
</dbReference>
<dbReference type="SUPFAM" id="SSF57850">
    <property type="entry name" value="RING/U-box"/>
    <property type="match status" value="1"/>
</dbReference>
<dbReference type="CDD" id="cd05819">
    <property type="entry name" value="NHL"/>
    <property type="match status" value="1"/>
</dbReference>
<organism evidence="8 9">
    <name type="scientific">Lingula anatina</name>
    <name type="common">Brachiopod</name>
    <name type="synonym">Lingula unguis</name>
    <dbReference type="NCBI Taxonomy" id="7574"/>
    <lineage>
        <taxon>Eukaryota</taxon>
        <taxon>Metazoa</taxon>
        <taxon>Spiralia</taxon>
        <taxon>Lophotrochozoa</taxon>
        <taxon>Brachiopoda</taxon>
        <taxon>Linguliformea</taxon>
        <taxon>Lingulata</taxon>
        <taxon>Lingulida</taxon>
        <taxon>Linguloidea</taxon>
        <taxon>Lingulidae</taxon>
        <taxon>Lingula</taxon>
    </lineage>
</organism>
<accession>A0A2R2MS57</accession>
<dbReference type="AlphaFoldDB" id="A0A2R2MS57"/>
<evidence type="ECO:0000256" key="4">
    <source>
        <dbReference type="ARBA" id="ARBA00022833"/>
    </source>
</evidence>
<evidence type="ECO:0000256" key="1">
    <source>
        <dbReference type="ARBA" id="ARBA00022723"/>
    </source>
</evidence>
<keyword evidence="1" id="KW-0479">Metal-binding</keyword>
<reference evidence="9" key="1">
    <citation type="submission" date="2025-08" db="UniProtKB">
        <authorList>
            <consortium name="RefSeq"/>
        </authorList>
    </citation>
    <scope>IDENTIFICATION</scope>
    <source>
        <tissue evidence="9">Gonads</tissue>
    </source>
</reference>
<keyword evidence="3 5" id="KW-0863">Zinc-finger</keyword>
<dbReference type="InterPro" id="IPR027370">
    <property type="entry name" value="Znf-RING_euk"/>
</dbReference>
<gene>
    <name evidence="9" type="primary">LOC112042571</name>
</gene>
<dbReference type="InterPro" id="IPR017907">
    <property type="entry name" value="Znf_RING_CS"/>
</dbReference>
<evidence type="ECO:0000259" key="7">
    <source>
        <dbReference type="PROSITE" id="PS50089"/>
    </source>
</evidence>